<evidence type="ECO:0000256" key="8">
    <source>
        <dbReference type="ARBA" id="ARBA00022989"/>
    </source>
</evidence>
<keyword evidence="5 12" id="KW-0812">Transmembrane</keyword>
<evidence type="ECO:0000256" key="11">
    <source>
        <dbReference type="SAM" id="MobiDB-lite"/>
    </source>
</evidence>
<feature type="compositionally biased region" description="Basic and acidic residues" evidence="11">
    <location>
        <begin position="257"/>
        <end position="266"/>
    </location>
</feature>
<feature type="transmembrane region" description="Helical" evidence="12">
    <location>
        <begin position="158"/>
        <end position="179"/>
    </location>
</feature>
<feature type="transmembrane region" description="Helical" evidence="12">
    <location>
        <begin position="81"/>
        <end position="103"/>
    </location>
</feature>
<dbReference type="SMART" id="SM00665">
    <property type="entry name" value="B561"/>
    <property type="match status" value="1"/>
</dbReference>
<feature type="compositionally biased region" description="Low complexity" evidence="11">
    <location>
        <begin position="465"/>
        <end position="484"/>
    </location>
</feature>
<evidence type="ECO:0000256" key="10">
    <source>
        <dbReference type="ARBA" id="ARBA00023136"/>
    </source>
</evidence>
<evidence type="ECO:0000256" key="12">
    <source>
        <dbReference type="SAM" id="Phobius"/>
    </source>
</evidence>
<feature type="region of interest" description="Disordered" evidence="11">
    <location>
        <begin position="325"/>
        <end position="365"/>
    </location>
</feature>
<keyword evidence="6" id="KW-0479">Metal-binding</keyword>
<keyword evidence="7" id="KW-0249">Electron transport</keyword>
<feature type="compositionally biased region" description="Basic and acidic residues" evidence="11">
    <location>
        <begin position="274"/>
        <end position="297"/>
    </location>
</feature>
<evidence type="ECO:0000313" key="14">
    <source>
        <dbReference type="EMBL" id="RPA79040.1"/>
    </source>
</evidence>
<dbReference type="GO" id="GO:0016020">
    <property type="term" value="C:membrane"/>
    <property type="evidence" value="ECO:0007669"/>
    <property type="project" value="UniProtKB-SubCell"/>
</dbReference>
<comment type="subcellular location">
    <subcellularLocation>
        <location evidence="2">Membrane</location>
        <topology evidence="2">Multi-pass membrane protein</topology>
    </subcellularLocation>
</comment>
<feature type="compositionally biased region" description="Polar residues" evidence="11">
    <location>
        <begin position="544"/>
        <end position="560"/>
    </location>
</feature>
<dbReference type="STRING" id="1160509.A0A3N4I4M2"/>
<feature type="region of interest" description="Disordered" evidence="11">
    <location>
        <begin position="212"/>
        <end position="234"/>
    </location>
</feature>
<feature type="transmembrane region" description="Helical" evidence="12">
    <location>
        <begin position="44"/>
        <end position="69"/>
    </location>
</feature>
<keyword evidence="10 12" id="KW-0472">Membrane</keyword>
<dbReference type="AlphaFoldDB" id="A0A3N4I4M2"/>
<dbReference type="CDD" id="cd08760">
    <property type="entry name" value="Cyt_b561_FRRS1_like"/>
    <property type="match status" value="1"/>
</dbReference>
<evidence type="ECO:0000313" key="15">
    <source>
        <dbReference type="Proteomes" id="UP000275078"/>
    </source>
</evidence>
<feature type="compositionally biased region" description="Polar residues" evidence="11">
    <location>
        <begin position="341"/>
        <end position="353"/>
    </location>
</feature>
<dbReference type="GO" id="GO:0046872">
    <property type="term" value="F:metal ion binding"/>
    <property type="evidence" value="ECO:0007669"/>
    <property type="project" value="UniProtKB-KW"/>
</dbReference>
<feature type="compositionally biased region" description="Polar residues" evidence="11">
    <location>
        <begin position="717"/>
        <end position="732"/>
    </location>
</feature>
<evidence type="ECO:0000256" key="9">
    <source>
        <dbReference type="ARBA" id="ARBA00023004"/>
    </source>
</evidence>
<evidence type="ECO:0000256" key="1">
    <source>
        <dbReference type="ARBA" id="ARBA00001970"/>
    </source>
</evidence>
<reference evidence="14 15" key="1">
    <citation type="journal article" date="2018" name="Nat. Ecol. Evol.">
        <title>Pezizomycetes genomes reveal the molecular basis of ectomycorrhizal truffle lifestyle.</title>
        <authorList>
            <person name="Murat C."/>
            <person name="Payen T."/>
            <person name="Noel B."/>
            <person name="Kuo A."/>
            <person name="Morin E."/>
            <person name="Chen J."/>
            <person name="Kohler A."/>
            <person name="Krizsan K."/>
            <person name="Balestrini R."/>
            <person name="Da Silva C."/>
            <person name="Montanini B."/>
            <person name="Hainaut M."/>
            <person name="Levati E."/>
            <person name="Barry K.W."/>
            <person name="Belfiori B."/>
            <person name="Cichocki N."/>
            <person name="Clum A."/>
            <person name="Dockter R.B."/>
            <person name="Fauchery L."/>
            <person name="Guy J."/>
            <person name="Iotti M."/>
            <person name="Le Tacon F."/>
            <person name="Lindquist E.A."/>
            <person name="Lipzen A."/>
            <person name="Malagnac F."/>
            <person name="Mello A."/>
            <person name="Molinier V."/>
            <person name="Miyauchi S."/>
            <person name="Poulain J."/>
            <person name="Riccioni C."/>
            <person name="Rubini A."/>
            <person name="Sitrit Y."/>
            <person name="Splivallo R."/>
            <person name="Traeger S."/>
            <person name="Wang M."/>
            <person name="Zifcakova L."/>
            <person name="Wipf D."/>
            <person name="Zambonelli A."/>
            <person name="Paolocci F."/>
            <person name="Nowrousian M."/>
            <person name="Ottonello S."/>
            <person name="Baldrian P."/>
            <person name="Spatafora J.W."/>
            <person name="Henrissat B."/>
            <person name="Nagy L.G."/>
            <person name="Aury J.M."/>
            <person name="Wincker P."/>
            <person name="Grigoriev I.V."/>
            <person name="Bonfante P."/>
            <person name="Martin F.M."/>
        </authorList>
    </citation>
    <scope>NUCLEOTIDE SEQUENCE [LARGE SCALE GENOMIC DNA]</scope>
    <source>
        <strain evidence="14 15">RN42</strain>
    </source>
</reference>
<feature type="compositionally biased region" description="Basic and acidic residues" evidence="11">
    <location>
        <begin position="734"/>
        <end position="744"/>
    </location>
</feature>
<gene>
    <name evidence="14" type="ORF">BJ508DRAFT_308779</name>
</gene>
<dbReference type="PANTHER" id="PTHR15422">
    <property type="entry name" value="OS05G0565100 PROTEIN"/>
    <property type="match status" value="1"/>
</dbReference>
<dbReference type="InterPro" id="IPR006593">
    <property type="entry name" value="Cyt_b561/ferric_Rdtase_TM"/>
</dbReference>
<dbReference type="InterPro" id="IPR045150">
    <property type="entry name" value="CYB561D1/2"/>
</dbReference>
<feature type="region of interest" description="Disordered" evidence="11">
    <location>
        <begin position="627"/>
        <end position="813"/>
    </location>
</feature>
<organism evidence="14 15">
    <name type="scientific">Ascobolus immersus RN42</name>
    <dbReference type="NCBI Taxonomy" id="1160509"/>
    <lineage>
        <taxon>Eukaryota</taxon>
        <taxon>Fungi</taxon>
        <taxon>Dikarya</taxon>
        <taxon>Ascomycota</taxon>
        <taxon>Pezizomycotina</taxon>
        <taxon>Pezizomycetes</taxon>
        <taxon>Pezizales</taxon>
        <taxon>Ascobolaceae</taxon>
        <taxon>Ascobolus</taxon>
    </lineage>
</organism>
<feature type="compositionally biased region" description="Basic residues" evidence="11">
    <location>
        <begin position="212"/>
        <end position="223"/>
    </location>
</feature>
<feature type="compositionally biased region" description="Basic and acidic residues" evidence="11">
    <location>
        <begin position="683"/>
        <end position="709"/>
    </location>
</feature>
<dbReference type="Gene3D" id="1.20.120.1770">
    <property type="match status" value="1"/>
</dbReference>
<feature type="transmembrane region" description="Helical" evidence="12">
    <location>
        <begin position="115"/>
        <end position="137"/>
    </location>
</feature>
<evidence type="ECO:0000259" key="13">
    <source>
        <dbReference type="PROSITE" id="PS50939"/>
    </source>
</evidence>
<feature type="compositionally biased region" description="Low complexity" evidence="11">
    <location>
        <begin position="493"/>
        <end position="526"/>
    </location>
</feature>
<accession>A0A3N4I4M2</accession>
<proteinExistence type="predicted"/>
<feature type="region of interest" description="Disordered" evidence="11">
    <location>
        <begin position="384"/>
        <end position="589"/>
    </location>
</feature>
<evidence type="ECO:0000256" key="7">
    <source>
        <dbReference type="ARBA" id="ARBA00022982"/>
    </source>
</evidence>
<feature type="compositionally biased region" description="Low complexity" evidence="11">
    <location>
        <begin position="561"/>
        <end position="582"/>
    </location>
</feature>
<evidence type="ECO:0000256" key="4">
    <source>
        <dbReference type="ARBA" id="ARBA00022617"/>
    </source>
</evidence>
<keyword evidence="15" id="KW-1185">Reference proteome</keyword>
<dbReference type="GO" id="GO:0020037">
    <property type="term" value="F:heme binding"/>
    <property type="evidence" value="ECO:0007669"/>
    <property type="project" value="TreeGrafter"/>
</dbReference>
<keyword evidence="3" id="KW-0813">Transport</keyword>
<keyword evidence="8 12" id="KW-1133">Transmembrane helix</keyword>
<evidence type="ECO:0000256" key="2">
    <source>
        <dbReference type="ARBA" id="ARBA00004141"/>
    </source>
</evidence>
<protein>
    <recommendedName>
        <fullName evidence="13">Cytochrome b561 domain-containing protein</fullName>
    </recommendedName>
</protein>
<keyword evidence="9" id="KW-0408">Iron</keyword>
<sequence>MDAKYDAKKDAYILPPLIGLPFDEMRRNGMGARRADDPRYFKLIVVHAVFGAAAFLVFVPTAIFCARFLRHNHPRKAIQGHAILQTCTLVSVVIAFVTGYYAIGGSQDFGWNPHHIIGTTLFGAVGLQALIGIFIRRREAKKLKRRKRRGLGLMLHQWFGRAVFLLGLAQIPLGLYLYGSPLPLFIVYAVVLFCVFVAWFVLEYLDSRKKSRSRRNRKGRKYRPTSSGDSGHHIGTGGAALAGAAVGGMAMHHHDRRRDSRHDDHSNTAVPSHYDGHSHYEASHNEHSHFDPISPVDEKPARRVSLKDKFAGMLAGVGIGSLMRRRTNTSEPIPQYDDELSQLTSRPPSSNLQIGGLRPPPQDPYAPPVPAIPELPANGQTLLVGGPILPPQDDFRNSHAFGGPPVAMPPSPNDHLTDDNATQLTMNAPSNLPVSPLVGPSRQDTSTVSSLSTSQQPQNRPPQLMPILPLQPRRPQDAQPQQPQYTNSPTPMSPQYAQPQSQYAQPLSPSQSYAYPPSQISPLIQPSSPPTIPLPIPRHHRRGSSVNSNTSAGSGLSASGYTTSNVSSNPPNNQNPQYTTTPGGNTYLTLPQRSQTIATNSSGTSGTSTSEMELPVKLHVKVTPDGRAVQVRRLTPAEIEERKRNGGGSSVDGSVITMPGPSRTASNRGRSGSRPPPQAGRSSAEDRRTGREERRREEMQREMELDRQRGFIPQQPGRVQTAPQVQTGQQFYEQRQRERSRQREQSQGPPISMPAAESFMDPQRRFLGSELGSDLTDAEGRSSVLSDVTSEVEVKEWRRGRMANKKQQDHDFD</sequence>
<evidence type="ECO:0000256" key="3">
    <source>
        <dbReference type="ARBA" id="ARBA00022448"/>
    </source>
</evidence>
<evidence type="ECO:0000256" key="6">
    <source>
        <dbReference type="ARBA" id="ARBA00022723"/>
    </source>
</evidence>
<feature type="domain" description="Cytochrome b561" evidence="13">
    <location>
        <begin position="6"/>
        <end position="208"/>
    </location>
</feature>
<evidence type="ECO:0000256" key="5">
    <source>
        <dbReference type="ARBA" id="ARBA00022692"/>
    </source>
</evidence>
<feature type="transmembrane region" description="Helical" evidence="12">
    <location>
        <begin position="185"/>
        <end position="205"/>
    </location>
</feature>
<dbReference type="OrthoDB" id="19261at2759"/>
<dbReference type="EMBL" id="ML119704">
    <property type="protein sequence ID" value="RPA79040.1"/>
    <property type="molecule type" value="Genomic_DNA"/>
</dbReference>
<name>A0A3N4I4M2_ASCIM</name>
<dbReference type="GO" id="GO:0140575">
    <property type="term" value="F:transmembrane monodehydroascorbate reductase activity"/>
    <property type="evidence" value="ECO:0007669"/>
    <property type="project" value="InterPro"/>
</dbReference>
<feature type="compositionally biased region" description="Pro residues" evidence="11">
    <location>
        <begin position="527"/>
        <end position="536"/>
    </location>
</feature>
<feature type="region of interest" description="Disordered" evidence="11">
    <location>
        <begin position="250"/>
        <end position="297"/>
    </location>
</feature>
<comment type="cofactor">
    <cofactor evidence="1">
        <name>heme b</name>
        <dbReference type="ChEBI" id="CHEBI:60344"/>
    </cofactor>
</comment>
<feature type="compositionally biased region" description="Polar residues" evidence="11">
    <location>
        <begin position="419"/>
        <end position="433"/>
    </location>
</feature>
<keyword evidence="4" id="KW-0349">Heme</keyword>
<dbReference type="PROSITE" id="PS50939">
    <property type="entry name" value="CYTOCHROME_B561"/>
    <property type="match status" value="1"/>
</dbReference>
<feature type="compositionally biased region" description="Low complexity" evidence="11">
    <location>
        <begin position="445"/>
        <end position="454"/>
    </location>
</feature>
<dbReference type="Pfam" id="PF03188">
    <property type="entry name" value="Cytochrom_B561"/>
    <property type="match status" value="1"/>
</dbReference>
<dbReference type="PANTHER" id="PTHR15422:SF24">
    <property type="entry name" value="DOMON RELATED DOMAIN-CONTAINING PROTEIN"/>
    <property type="match status" value="1"/>
</dbReference>
<dbReference type="Proteomes" id="UP000275078">
    <property type="component" value="Unassembled WGS sequence"/>
</dbReference>